<evidence type="ECO:0000256" key="5">
    <source>
        <dbReference type="ARBA" id="ARBA00022729"/>
    </source>
</evidence>
<evidence type="ECO:0000256" key="7">
    <source>
        <dbReference type="ARBA" id="ARBA00023157"/>
    </source>
</evidence>
<evidence type="ECO:0000256" key="3">
    <source>
        <dbReference type="ARBA" id="ARBA00010959"/>
    </source>
</evidence>
<dbReference type="Pfam" id="PF00322">
    <property type="entry name" value="Endothelin"/>
    <property type="match status" value="1"/>
</dbReference>
<keyword evidence="6" id="KW-0838">Vasoactive</keyword>
<dbReference type="Proteomes" id="UP000261660">
    <property type="component" value="Unplaced"/>
</dbReference>
<dbReference type="PROSITE" id="PS00270">
    <property type="entry name" value="ENDOTHELIN"/>
    <property type="match status" value="1"/>
</dbReference>
<name>A0A3Q3N948_9LABR</name>
<evidence type="ECO:0000256" key="6">
    <source>
        <dbReference type="ARBA" id="ARBA00022858"/>
    </source>
</evidence>
<evidence type="ECO:0000256" key="11">
    <source>
        <dbReference type="SAM" id="Phobius"/>
    </source>
</evidence>
<keyword evidence="4" id="KW-0964">Secreted</keyword>
<evidence type="ECO:0000256" key="9">
    <source>
        <dbReference type="ARBA" id="ARBA00040198"/>
    </source>
</evidence>
<sequence>MILGLSGMARILPILARFILLEILALIFFQGVLTSYANPGAFPFSGKVSDSGGPAGSHLAEAATGAKSRPKRCTCYSYKDKECVYYCHLDIIWINTPERTVPYGMSSYRGQQRIRRDVGGKAAEHKGAKSQRCICISPDSDPQCNDFCLSSSLQRVQIKSLHRVPGPG</sequence>
<feature type="domain" description="Endothelin-like toxin" evidence="12">
    <location>
        <begin position="72"/>
        <end position="93"/>
    </location>
</feature>
<organism evidence="13 14">
    <name type="scientific">Labrus bergylta</name>
    <name type="common">ballan wrasse</name>
    <dbReference type="NCBI Taxonomy" id="56723"/>
    <lineage>
        <taxon>Eukaryota</taxon>
        <taxon>Metazoa</taxon>
        <taxon>Chordata</taxon>
        <taxon>Craniata</taxon>
        <taxon>Vertebrata</taxon>
        <taxon>Euteleostomi</taxon>
        <taxon>Actinopterygii</taxon>
        <taxon>Neopterygii</taxon>
        <taxon>Teleostei</taxon>
        <taxon>Neoteleostei</taxon>
        <taxon>Acanthomorphata</taxon>
        <taxon>Eupercaria</taxon>
        <taxon>Labriformes</taxon>
        <taxon>Labridae</taxon>
        <taxon>Labrus</taxon>
    </lineage>
</organism>
<dbReference type="GO" id="GO:0014826">
    <property type="term" value="P:vein smooth muscle contraction"/>
    <property type="evidence" value="ECO:0007669"/>
    <property type="project" value="TreeGrafter"/>
</dbReference>
<reference evidence="13" key="2">
    <citation type="submission" date="2025-09" db="UniProtKB">
        <authorList>
            <consortium name="Ensembl"/>
        </authorList>
    </citation>
    <scope>IDENTIFICATION</scope>
</reference>
<evidence type="ECO:0000259" key="12">
    <source>
        <dbReference type="SMART" id="SM00272"/>
    </source>
</evidence>
<dbReference type="GO" id="GO:0005615">
    <property type="term" value="C:extracellular space"/>
    <property type="evidence" value="ECO:0007669"/>
    <property type="project" value="TreeGrafter"/>
</dbReference>
<comment type="similarity">
    <text evidence="3">Belongs to the endothelin/sarafotoxin family.</text>
</comment>
<protein>
    <recommendedName>
        <fullName evidence="9">Endothelin-3</fullName>
    </recommendedName>
    <alternativeName>
        <fullName evidence="10">Preproendothelin-3</fullName>
    </alternativeName>
</protein>
<dbReference type="GO" id="GO:0005179">
    <property type="term" value="F:hormone activity"/>
    <property type="evidence" value="ECO:0007669"/>
    <property type="project" value="TreeGrafter"/>
</dbReference>
<dbReference type="STRING" id="56723.ENSLBEP00000030515"/>
<keyword evidence="11" id="KW-0472">Membrane</keyword>
<keyword evidence="7" id="KW-1015">Disulfide bond</keyword>
<feature type="transmembrane region" description="Helical" evidence="11">
    <location>
        <begin position="12"/>
        <end position="33"/>
    </location>
</feature>
<dbReference type="PANTHER" id="PTHR13874">
    <property type="entry name" value="ENDOTHELIN"/>
    <property type="match status" value="1"/>
</dbReference>
<dbReference type="AlphaFoldDB" id="A0A3Q3N948"/>
<dbReference type="InterPro" id="IPR019764">
    <property type="entry name" value="Endothelin_toxin_CS"/>
</dbReference>
<dbReference type="PRINTS" id="PR00365">
    <property type="entry name" value="ENDOTHELIN"/>
</dbReference>
<feature type="domain" description="Endothelin-like toxin" evidence="12">
    <location>
        <begin position="132"/>
        <end position="154"/>
    </location>
</feature>
<evidence type="ECO:0000313" key="14">
    <source>
        <dbReference type="Proteomes" id="UP000261660"/>
    </source>
</evidence>
<dbReference type="GeneID" id="114920240"/>
<dbReference type="GeneTree" id="ENSGT00950000183053"/>
<evidence type="ECO:0000256" key="4">
    <source>
        <dbReference type="ARBA" id="ARBA00022525"/>
    </source>
</evidence>
<evidence type="ECO:0000256" key="2">
    <source>
        <dbReference type="ARBA" id="ARBA00004613"/>
    </source>
</evidence>
<keyword evidence="8" id="KW-0839">Vasoconstrictor</keyword>
<dbReference type="CTD" id="100148183"/>
<dbReference type="GO" id="GO:0003100">
    <property type="term" value="P:regulation of systemic arterial blood pressure by endothelin"/>
    <property type="evidence" value="ECO:0007669"/>
    <property type="project" value="TreeGrafter"/>
</dbReference>
<keyword evidence="5" id="KW-0732">Signal</keyword>
<dbReference type="Ensembl" id="ENSLBET00000031924.1">
    <property type="protein sequence ID" value="ENSLBEP00000030515.1"/>
    <property type="gene ID" value="ENSLBEG00000023058.1"/>
</dbReference>
<reference evidence="13" key="1">
    <citation type="submission" date="2025-08" db="UniProtKB">
        <authorList>
            <consortium name="Ensembl"/>
        </authorList>
    </citation>
    <scope>IDENTIFICATION</scope>
</reference>
<evidence type="ECO:0000256" key="10">
    <source>
        <dbReference type="ARBA" id="ARBA00041850"/>
    </source>
</evidence>
<dbReference type="InterPro" id="IPR020475">
    <property type="entry name" value="Endothelin"/>
</dbReference>
<accession>A0A3Q3N948</accession>
<dbReference type="GO" id="GO:0019229">
    <property type="term" value="P:regulation of vasoconstriction"/>
    <property type="evidence" value="ECO:0007669"/>
    <property type="project" value="InterPro"/>
</dbReference>
<dbReference type="GO" id="GO:0031708">
    <property type="term" value="F:endothelin B receptor binding"/>
    <property type="evidence" value="ECO:0007669"/>
    <property type="project" value="TreeGrafter"/>
</dbReference>
<comment type="subcellular location">
    <subcellularLocation>
        <location evidence="2">Secreted</location>
    </subcellularLocation>
</comment>
<dbReference type="RefSeq" id="XP_029132899.1">
    <property type="nucleotide sequence ID" value="XM_029277066.2"/>
</dbReference>
<evidence type="ECO:0000256" key="8">
    <source>
        <dbReference type="ARBA" id="ARBA00023322"/>
    </source>
</evidence>
<dbReference type="OrthoDB" id="9943124at2759"/>
<dbReference type="SMART" id="SM00272">
    <property type="entry name" value="END"/>
    <property type="match status" value="2"/>
</dbReference>
<evidence type="ECO:0000313" key="13">
    <source>
        <dbReference type="Ensembl" id="ENSLBEP00000030515.1"/>
    </source>
</evidence>
<keyword evidence="11" id="KW-1133">Transmembrane helix</keyword>
<dbReference type="GO" id="GO:0006874">
    <property type="term" value="P:intracellular calcium ion homeostasis"/>
    <property type="evidence" value="ECO:0007669"/>
    <property type="project" value="TreeGrafter"/>
</dbReference>
<keyword evidence="11" id="KW-0812">Transmembrane</keyword>
<dbReference type="PANTHER" id="PTHR13874:SF11">
    <property type="entry name" value="ENDOTHELIN-3"/>
    <property type="match status" value="1"/>
</dbReference>
<dbReference type="InParanoid" id="A0A3Q3N948"/>
<dbReference type="InterPro" id="IPR001928">
    <property type="entry name" value="Endothln-like_toxin"/>
</dbReference>
<evidence type="ECO:0000256" key="1">
    <source>
        <dbReference type="ARBA" id="ARBA00003023"/>
    </source>
</evidence>
<keyword evidence="14" id="KW-1185">Reference proteome</keyword>
<proteinExistence type="inferred from homology"/>
<comment type="function">
    <text evidence="1">Endothelins are endothelium-derived vasoconstrictor peptides.</text>
</comment>